<dbReference type="Proteomes" id="UP000233387">
    <property type="component" value="Unassembled WGS sequence"/>
</dbReference>
<evidence type="ECO:0000313" key="2">
    <source>
        <dbReference type="EMBL" id="PKQ66431.1"/>
    </source>
</evidence>
<protein>
    <submittedName>
        <fullName evidence="2">Uncharacterized protein</fullName>
    </submittedName>
</protein>
<keyword evidence="1" id="KW-1133">Transmembrane helix</keyword>
<keyword evidence="3" id="KW-1185">Reference proteome</keyword>
<keyword evidence="1" id="KW-0472">Membrane</keyword>
<dbReference type="OrthoDB" id="653560at2"/>
<sequence length="231" mass="26922">MLQQLLNIAKRNKWVIFKRPYELNIWGVRSENTQAGKFDDLIVVFWKDERLNWQLKKYQATTDPGTYWLKNAISAEAEALGSAILKEGQYLHSFQRRYTARLPYPYELVQIKPLTIFRDYNRDAILDFYNGRETTGLYGINIHVGARKDQKSIDIGQWSAGCQVFASYNDFAEFDLLCQKHQGLYGDIFSYTLIDERARKRARRRLLLKGLGFGILGGLALYGIYKLDEKQ</sequence>
<proteinExistence type="predicted"/>
<reference evidence="2 3" key="1">
    <citation type="submission" date="2017-06" db="EMBL/GenBank/DDBJ databases">
        <title>Raineya orbicola gen. nov., sp. nov. a slightly thermophilic bacterium of the phylum Bacteroidetes and the description of Raineyaceae fam. nov.</title>
        <authorList>
            <person name="Albuquerque L."/>
            <person name="Polonia A.R.M."/>
            <person name="Barroso C."/>
            <person name="Froufe H.J.C."/>
            <person name="Lage O."/>
            <person name="Lobo-Da-Cunha A."/>
            <person name="Egas C."/>
            <person name="Da Costa M.S."/>
        </authorList>
    </citation>
    <scope>NUCLEOTIDE SEQUENCE [LARGE SCALE GENOMIC DNA]</scope>
    <source>
        <strain evidence="2 3">SPSPC-11</strain>
    </source>
</reference>
<organism evidence="2 3">
    <name type="scientific">Raineya orbicola</name>
    <dbReference type="NCBI Taxonomy" id="2016530"/>
    <lineage>
        <taxon>Bacteria</taxon>
        <taxon>Pseudomonadati</taxon>
        <taxon>Bacteroidota</taxon>
        <taxon>Cytophagia</taxon>
        <taxon>Cytophagales</taxon>
        <taxon>Raineyaceae</taxon>
        <taxon>Raineya</taxon>
    </lineage>
</organism>
<dbReference type="RefSeq" id="WP_101359644.1">
    <property type="nucleotide sequence ID" value="NZ_NKXO01000048.1"/>
</dbReference>
<accession>A0A2N3I7Z1</accession>
<dbReference type="EMBL" id="NKXO01000048">
    <property type="protein sequence ID" value="PKQ66431.1"/>
    <property type="molecule type" value="Genomic_DNA"/>
</dbReference>
<gene>
    <name evidence="2" type="ORF">Rain11_2382</name>
</gene>
<keyword evidence="1" id="KW-0812">Transmembrane</keyword>
<evidence type="ECO:0000313" key="3">
    <source>
        <dbReference type="Proteomes" id="UP000233387"/>
    </source>
</evidence>
<name>A0A2N3I7Z1_9BACT</name>
<comment type="caution">
    <text evidence="2">The sequence shown here is derived from an EMBL/GenBank/DDBJ whole genome shotgun (WGS) entry which is preliminary data.</text>
</comment>
<dbReference type="AlphaFoldDB" id="A0A2N3I7Z1"/>
<feature type="transmembrane region" description="Helical" evidence="1">
    <location>
        <begin position="206"/>
        <end position="225"/>
    </location>
</feature>
<evidence type="ECO:0000256" key="1">
    <source>
        <dbReference type="SAM" id="Phobius"/>
    </source>
</evidence>